<feature type="signal peptide" evidence="2">
    <location>
        <begin position="1"/>
        <end position="41"/>
    </location>
</feature>
<proteinExistence type="predicted"/>
<evidence type="ECO:0000313" key="4">
    <source>
        <dbReference type="RefSeq" id="XP_026666557.1"/>
    </source>
</evidence>
<dbReference type="GeneID" id="108632826"/>
<protein>
    <submittedName>
        <fullName evidence="4">Uncharacterized protein LOC108632826 isoform X2</fullName>
    </submittedName>
</protein>
<dbReference type="AlphaFoldDB" id="A0AAJ7RVN3"/>
<organism evidence="3 4">
    <name type="scientific">Ceratina calcarata</name>
    <dbReference type="NCBI Taxonomy" id="156304"/>
    <lineage>
        <taxon>Eukaryota</taxon>
        <taxon>Metazoa</taxon>
        <taxon>Ecdysozoa</taxon>
        <taxon>Arthropoda</taxon>
        <taxon>Hexapoda</taxon>
        <taxon>Insecta</taxon>
        <taxon>Pterygota</taxon>
        <taxon>Neoptera</taxon>
        <taxon>Endopterygota</taxon>
        <taxon>Hymenoptera</taxon>
        <taxon>Apocrita</taxon>
        <taxon>Aculeata</taxon>
        <taxon>Apoidea</taxon>
        <taxon>Anthophila</taxon>
        <taxon>Apidae</taxon>
        <taxon>Ceratina</taxon>
        <taxon>Zadontomerus</taxon>
    </lineage>
</organism>
<reference evidence="4" key="1">
    <citation type="submission" date="2025-08" db="UniProtKB">
        <authorList>
            <consortium name="RefSeq"/>
        </authorList>
    </citation>
    <scope>IDENTIFICATION</scope>
    <source>
        <tissue evidence="4">Whole body</tissue>
    </source>
</reference>
<dbReference type="Proteomes" id="UP000694925">
    <property type="component" value="Unplaced"/>
</dbReference>
<evidence type="ECO:0000256" key="1">
    <source>
        <dbReference type="SAM" id="MobiDB-lite"/>
    </source>
</evidence>
<feature type="region of interest" description="Disordered" evidence="1">
    <location>
        <begin position="576"/>
        <end position="597"/>
    </location>
</feature>
<keyword evidence="2" id="KW-0732">Signal</keyword>
<evidence type="ECO:0000313" key="3">
    <source>
        <dbReference type="Proteomes" id="UP000694925"/>
    </source>
</evidence>
<accession>A0AAJ7RVN3</accession>
<evidence type="ECO:0000256" key="2">
    <source>
        <dbReference type="SAM" id="SignalP"/>
    </source>
</evidence>
<feature type="chain" id="PRO_5042525161" evidence="2">
    <location>
        <begin position="42"/>
        <end position="649"/>
    </location>
</feature>
<gene>
    <name evidence="4" type="primary">LOC108632826</name>
</gene>
<keyword evidence="3" id="KW-1185">Reference proteome</keyword>
<sequence>MILKALLPLYKPRRGTDRSSWCKMFLLKDLLLLSCLTVLTASGAPKTIAGAPWASYASKSAYARALGPPVTGMDTITVPYMPKSPFFPKFVDPKTMISKKTDMLSNIFGGLGPVYPMSFKPFMPIAGPPMYGSPDETNFLSNLKATANNEDVAYKRGIFGPFGGKPFGPMSPKFGPMSQFSGANAIPDYSMKDEYTRRRRSVEESPAEKLRAIMDNGLATKNLGPPPPYPTLAPISEEPEEDMLAKKMGGPIAPKQYLPGMFGPFGPLGPFRPMGPVGPVVDPSMFIAKKTAFLDNLFKTLATSTTPSPMAMDAPTAKSTIVPSDFWLPSSVIPGPTEYTEKVGEFLDKLFDSLKLNKTTADTGADASSVKYDFARSVTPDTDAQAKIVRSVDDLSSINAAKDSIVDSILSELGDLKSSMVTTMNDLITYEKSAAMMPKKPFKPFAAGPWSKTTSDGSLPFQQKMGVLSQVFDMLTDLQKNITVAMQNIIKAKMAPGPSDTNYPTSNDMFNVTLLDAIKRKLDSLDYGVPISYNPSYDKYGASMARMAPKAPGSFWVTYPENGGAKREVDTGASLTNGEESEFNQKPQTRSVKMQMHQGYQSLPAGSIESVQAGGGSTPGHQGGGIKLLIQMPVLPNMQVPEFRNNYYN</sequence>
<dbReference type="RefSeq" id="XP_026666557.1">
    <property type="nucleotide sequence ID" value="XM_026810756.1"/>
</dbReference>
<feature type="compositionally biased region" description="Polar residues" evidence="1">
    <location>
        <begin position="576"/>
        <end position="592"/>
    </location>
</feature>
<name>A0AAJ7RVN3_9HYME</name>